<feature type="transmembrane region" description="Helical" evidence="8">
    <location>
        <begin position="288"/>
        <end position="309"/>
    </location>
</feature>
<proteinExistence type="inferred from homology"/>
<evidence type="ECO:0000256" key="8">
    <source>
        <dbReference type="RuleBase" id="RU362010"/>
    </source>
</evidence>
<dbReference type="CDD" id="cd12828">
    <property type="entry name" value="TmCorA-like_1"/>
    <property type="match status" value="1"/>
</dbReference>
<dbReference type="Pfam" id="PF01544">
    <property type="entry name" value="CorA"/>
    <property type="match status" value="1"/>
</dbReference>
<name>A0ABU9SRQ7_9ALTE</name>
<comment type="function">
    <text evidence="8">Mediates influx of magnesium ions.</text>
</comment>
<comment type="caution">
    <text evidence="9">The sequence shown here is derived from an EMBL/GenBank/DDBJ whole genome shotgun (WGS) entry which is preliminary data.</text>
</comment>
<dbReference type="Gene3D" id="1.20.58.340">
    <property type="entry name" value="Magnesium transport protein CorA, transmembrane region"/>
    <property type="match status" value="2"/>
</dbReference>
<dbReference type="EMBL" id="JBBMQS010000002">
    <property type="protein sequence ID" value="MEM5496567.1"/>
    <property type="molecule type" value="Genomic_DNA"/>
</dbReference>
<keyword evidence="4 8" id="KW-1003">Cell membrane</keyword>
<evidence type="ECO:0000256" key="7">
    <source>
        <dbReference type="ARBA" id="ARBA00023136"/>
    </source>
</evidence>
<evidence type="ECO:0000256" key="1">
    <source>
        <dbReference type="ARBA" id="ARBA00004651"/>
    </source>
</evidence>
<keyword evidence="5 8" id="KW-0812">Transmembrane</keyword>
<evidence type="ECO:0000256" key="6">
    <source>
        <dbReference type="ARBA" id="ARBA00022989"/>
    </source>
</evidence>
<keyword evidence="6 8" id="KW-1133">Transmembrane helix</keyword>
<evidence type="ECO:0000256" key="3">
    <source>
        <dbReference type="ARBA" id="ARBA00022448"/>
    </source>
</evidence>
<dbReference type="SUPFAM" id="SSF144083">
    <property type="entry name" value="Magnesium transport protein CorA, transmembrane region"/>
    <property type="match status" value="1"/>
</dbReference>
<evidence type="ECO:0000313" key="9">
    <source>
        <dbReference type="EMBL" id="MEM5496567.1"/>
    </source>
</evidence>
<comment type="subcellular location">
    <subcellularLocation>
        <location evidence="1">Cell membrane</location>
        <topology evidence="1">Multi-pass membrane protein</topology>
    </subcellularLocation>
    <subcellularLocation>
        <location evidence="8">Membrane</location>
        <topology evidence="8">Multi-pass membrane protein</topology>
    </subcellularLocation>
</comment>
<dbReference type="InterPro" id="IPR045863">
    <property type="entry name" value="CorA_TM1_TM2"/>
</dbReference>
<evidence type="ECO:0000256" key="4">
    <source>
        <dbReference type="ARBA" id="ARBA00022475"/>
    </source>
</evidence>
<dbReference type="InterPro" id="IPR002523">
    <property type="entry name" value="MgTranspt_CorA/ZnTranspt_ZntB"/>
</dbReference>
<feature type="transmembrane region" description="Helical" evidence="8">
    <location>
        <begin position="329"/>
        <end position="349"/>
    </location>
</feature>
<dbReference type="SUPFAM" id="SSF143865">
    <property type="entry name" value="CorA soluble domain-like"/>
    <property type="match status" value="1"/>
</dbReference>
<gene>
    <name evidence="8 9" type="primary">corA</name>
    <name evidence="9" type="ORF">WNY77_04055</name>
</gene>
<accession>A0ABU9SRQ7</accession>
<evidence type="ECO:0000313" key="10">
    <source>
        <dbReference type="Proteomes" id="UP001461163"/>
    </source>
</evidence>
<keyword evidence="8" id="KW-0406">Ion transport</keyword>
<keyword evidence="7 8" id="KW-0472">Membrane</keyword>
<dbReference type="InterPro" id="IPR045861">
    <property type="entry name" value="CorA_cytoplasmic_dom"/>
</dbReference>
<dbReference type="RefSeq" id="WP_342880975.1">
    <property type="nucleotide sequence ID" value="NZ_JBBMQS010000002.1"/>
</dbReference>
<evidence type="ECO:0000256" key="2">
    <source>
        <dbReference type="ARBA" id="ARBA00009765"/>
    </source>
</evidence>
<dbReference type="PANTHER" id="PTHR46494:SF1">
    <property type="entry name" value="CORA FAMILY METAL ION TRANSPORTER (EUROFUNG)"/>
    <property type="match status" value="1"/>
</dbReference>
<reference evidence="9 10" key="1">
    <citation type="submission" date="2024-03" db="EMBL/GenBank/DDBJ databases">
        <title>Community enrichment and isolation of bacterial strains for fucoidan degradation.</title>
        <authorList>
            <person name="Sichert A."/>
        </authorList>
    </citation>
    <scope>NUCLEOTIDE SEQUENCE [LARGE SCALE GENOMIC DNA]</scope>
    <source>
        <strain evidence="9 10">AS12</strain>
    </source>
</reference>
<comment type="similarity">
    <text evidence="2 8">Belongs to the CorA metal ion transporter (MIT) (TC 1.A.35) family.</text>
</comment>
<dbReference type="Proteomes" id="UP001461163">
    <property type="component" value="Unassembled WGS sequence"/>
</dbReference>
<keyword evidence="10" id="KW-1185">Reference proteome</keyword>
<keyword evidence="3 8" id="KW-0813">Transport</keyword>
<evidence type="ECO:0000256" key="5">
    <source>
        <dbReference type="ARBA" id="ARBA00022692"/>
    </source>
</evidence>
<dbReference type="PANTHER" id="PTHR46494">
    <property type="entry name" value="CORA FAMILY METAL ION TRANSPORTER (EUROFUNG)"/>
    <property type="match status" value="1"/>
</dbReference>
<dbReference type="Gene3D" id="3.30.460.20">
    <property type="entry name" value="CorA soluble domain-like"/>
    <property type="match status" value="1"/>
</dbReference>
<organism evidence="9 10">
    <name type="scientific">Paraglaciecola mesophila</name>
    <dbReference type="NCBI Taxonomy" id="197222"/>
    <lineage>
        <taxon>Bacteria</taxon>
        <taxon>Pseudomonadati</taxon>
        <taxon>Pseudomonadota</taxon>
        <taxon>Gammaproteobacteria</taxon>
        <taxon>Alteromonadales</taxon>
        <taxon>Alteromonadaceae</taxon>
        <taxon>Paraglaciecola</taxon>
    </lineage>
</organism>
<protein>
    <recommendedName>
        <fullName evidence="8">Magnesium transport protein CorA</fullName>
    </recommendedName>
</protein>
<sequence length="355" mass="41194">MKLFRKQYSQPGTQPGVIHDEKKGELTLSLFDFNASQCVEKLNATAEQCATFLDSNNETWVHVQGDPDKDTFTQLAKDFGIHELFIEDVSNLGQRPKIDIQEEQIFMILTLPVQTELGVSLQQISLFLMKNTVVSFCGGKFNPFTTINNRLKLPTSRLRKRHIDFLFYSLIDTVIDWGFPVLEQYADRIDATEELLLENHDKDILQKIHLLRREVLLLRRQIWPHREMLNTLLRDDTSELIESDTKLFLRDCYDHSISILELTETYHEMANGLMELYMSVVSLKLNDVMRVLTIIATLFIPPTFVVGIYGMNFSRDAGPLNMPELYSPYGYLGVWAVMIFMIVGMLLFFKKHKWI</sequence>
<keyword evidence="8" id="KW-0460">Magnesium</keyword>
<dbReference type="InterPro" id="IPR004488">
    <property type="entry name" value="Mg/Co-transport_prot_CorA"/>
</dbReference>
<dbReference type="NCBIfam" id="TIGR00383">
    <property type="entry name" value="corA"/>
    <property type="match status" value="1"/>
</dbReference>